<protein>
    <submittedName>
        <fullName evidence="2">Uncharacterized protein</fullName>
    </submittedName>
</protein>
<accession>A0A9P1CGJ7</accession>
<dbReference type="EMBL" id="CAMXCT010001567">
    <property type="protein sequence ID" value="CAI3991254.1"/>
    <property type="molecule type" value="Genomic_DNA"/>
</dbReference>
<evidence type="ECO:0000313" key="2">
    <source>
        <dbReference type="EMBL" id="CAI3991254.1"/>
    </source>
</evidence>
<dbReference type="EMBL" id="CAMXCT020001567">
    <property type="protein sequence ID" value="CAL1144629.1"/>
    <property type="molecule type" value="Genomic_DNA"/>
</dbReference>
<organism evidence="2">
    <name type="scientific">Cladocopium goreaui</name>
    <dbReference type="NCBI Taxonomy" id="2562237"/>
    <lineage>
        <taxon>Eukaryota</taxon>
        <taxon>Sar</taxon>
        <taxon>Alveolata</taxon>
        <taxon>Dinophyceae</taxon>
        <taxon>Suessiales</taxon>
        <taxon>Symbiodiniaceae</taxon>
        <taxon>Cladocopium</taxon>
    </lineage>
</organism>
<reference evidence="3" key="2">
    <citation type="submission" date="2024-04" db="EMBL/GenBank/DDBJ databases">
        <authorList>
            <person name="Chen Y."/>
            <person name="Shah S."/>
            <person name="Dougan E. K."/>
            <person name="Thang M."/>
            <person name="Chan C."/>
        </authorList>
    </citation>
    <scope>NUCLEOTIDE SEQUENCE [LARGE SCALE GENOMIC DNA]</scope>
</reference>
<proteinExistence type="predicted"/>
<dbReference type="Proteomes" id="UP001152797">
    <property type="component" value="Unassembled WGS sequence"/>
</dbReference>
<name>A0A9P1CGJ7_9DINO</name>
<feature type="compositionally biased region" description="Low complexity" evidence="1">
    <location>
        <begin position="186"/>
        <end position="196"/>
    </location>
</feature>
<feature type="compositionally biased region" description="Polar residues" evidence="1">
    <location>
        <begin position="21"/>
        <end position="30"/>
    </location>
</feature>
<comment type="caution">
    <text evidence="2">The sequence shown here is derived from an EMBL/GenBank/DDBJ whole genome shotgun (WGS) entry which is preliminary data.</text>
</comment>
<evidence type="ECO:0000256" key="1">
    <source>
        <dbReference type="SAM" id="MobiDB-lite"/>
    </source>
</evidence>
<dbReference type="EMBL" id="CAMXCT030001567">
    <property type="protein sequence ID" value="CAL4778566.1"/>
    <property type="molecule type" value="Genomic_DNA"/>
</dbReference>
<dbReference type="AlphaFoldDB" id="A0A9P1CGJ7"/>
<sequence>MIREKGSREAEETHEEKRTSSTKLEASQAPSIPASAFDNLDKMKERMAIEDSAPSQKPKPPTQEELKTFMDSMLQKAGKVRSLIRDLKQNYSQSSSMTTHVDELTKLLKNMDAEYDKCNMVCANGEVNGYNSKFVAEGTAAMKAATFASSMPVYGYIAFYLRCSAAIAAENKIRNAKKYEKKDSKPATPKALAAPKVSSAKPSGSGKRPASETTDTVSAPKKKSKSKAKKCAGQALRVIAGDVAEGKPGCRNVRLGGDTVNTDLKGTAKGVVRDIGKESAAKSPGLNELARCSEKNSERDLQNVTSKKKLLSLPIPLSTIPKPPGMRYAGDFHAISLRNWCKFLVTYSCWHVLCGLVQPNPPRERAILQEFWRRYRLWRLNHDLWKLVDSRNIDLSRTAPMVLPGDEGRGFKKSAFLLCAYHSYIGRGTDLANSTRTAKPYVSMKLNYGGNSWSHRFVTACLPKMNKDEAAFQAICDFMTEDALDLINNGVVDSTGTKYHMVVLQCSGDWQWLVKAGCLARSYANCEKRPRAPTARPRGICHLCRAGQVNVPFEDFRLQAAWRSTQFQLDDCPFTSVPSLLRLPHEADKPSQFFSFDLWHAYHLGLGKCFLGSALAVISEYMPGSNIDLRFQNLTTVFLQWAEDSKTTPYITILTKEGIQWPDKKSYPNGSWHKGHVTTTLMRFVVWFLETRNYALDAMLVKILEAARAMNEAMTILYSNDVWLPRLVANQVGRLGRRHMELYQEMATICFRQGQALWPFMPKAHICDHIWSELEFCEAPHIISPLCHAVQIDEDMVGRVSRVSRRVSPMQVIKRVLQRTLHASFAHFVKCGYVHSR</sequence>
<feature type="compositionally biased region" description="Basic and acidic residues" evidence="1">
    <location>
        <begin position="39"/>
        <end position="49"/>
    </location>
</feature>
<feature type="compositionally biased region" description="Basic and acidic residues" evidence="1">
    <location>
        <begin position="1"/>
        <end position="19"/>
    </location>
</feature>
<keyword evidence="4" id="KW-1185">Reference proteome</keyword>
<feature type="region of interest" description="Disordered" evidence="1">
    <location>
        <begin position="1"/>
        <end position="63"/>
    </location>
</feature>
<evidence type="ECO:0000313" key="3">
    <source>
        <dbReference type="EMBL" id="CAL1144629.1"/>
    </source>
</evidence>
<feature type="region of interest" description="Disordered" evidence="1">
    <location>
        <begin position="179"/>
        <end position="228"/>
    </location>
</feature>
<evidence type="ECO:0000313" key="4">
    <source>
        <dbReference type="Proteomes" id="UP001152797"/>
    </source>
</evidence>
<reference evidence="2" key="1">
    <citation type="submission" date="2022-10" db="EMBL/GenBank/DDBJ databases">
        <authorList>
            <person name="Chen Y."/>
            <person name="Dougan E. K."/>
            <person name="Chan C."/>
            <person name="Rhodes N."/>
            <person name="Thang M."/>
        </authorList>
    </citation>
    <scope>NUCLEOTIDE SEQUENCE</scope>
</reference>
<gene>
    <name evidence="2" type="ORF">C1SCF055_LOCUS18177</name>
</gene>